<evidence type="ECO:0000313" key="2">
    <source>
        <dbReference type="EMBL" id="KKL68530.1"/>
    </source>
</evidence>
<reference evidence="2" key="1">
    <citation type="journal article" date="2015" name="Nature">
        <title>Complex archaea that bridge the gap between prokaryotes and eukaryotes.</title>
        <authorList>
            <person name="Spang A."/>
            <person name="Saw J.H."/>
            <person name="Jorgensen S.L."/>
            <person name="Zaremba-Niedzwiedzka K."/>
            <person name="Martijn J."/>
            <person name="Lind A.E."/>
            <person name="van Eijk R."/>
            <person name="Schleper C."/>
            <person name="Guy L."/>
            <person name="Ettema T.J."/>
        </authorList>
    </citation>
    <scope>NUCLEOTIDE SEQUENCE</scope>
</reference>
<dbReference type="EMBL" id="LAZR01026500">
    <property type="protein sequence ID" value="KKL68530.1"/>
    <property type="molecule type" value="Genomic_DNA"/>
</dbReference>
<dbReference type="Gene3D" id="3.30.2310.20">
    <property type="entry name" value="RelE-like"/>
    <property type="match status" value="1"/>
</dbReference>
<dbReference type="InterPro" id="IPR007712">
    <property type="entry name" value="RelE/ParE_toxin"/>
</dbReference>
<name>A0A0F9GGG3_9ZZZZ</name>
<organism evidence="2">
    <name type="scientific">marine sediment metagenome</name>
    <dbReference type="NCBI Taxonomy" id="412755"/>
    <lineage>
        <taxon>unclassified sequences</taxon>
        <taxon>metagenomes</taxon>
        <taxon>ecological metagenomes</taxon>
    </lineage>
</organism>
<comment type="caution">
    <text evidence="2">The sequence shown here is derived from an EMBL/GenBank/DDBJ whole genome shotgun (WGS) entry which is preliminary data.</text>
</comment>
<evidence type="ECO:0008006" key="3">
    <source>
        <dbReference type="Google" id="ProtNLM"/>
    </source>
</evidence>
<dbReference type="InterPro" id="IPR035093">
    <property type="entry name" value="RelE/ParE_toxin_dom_sf"/>
</dbReference>
<proteinExistence type="predicted"/>
<protein>
    <recommendedName>
        <fullName evidence="3">Type II toxin-antitoxin system RelE/ParE family toxin</fullName>
    </recommendedName>
</protein>
<gene>
    <name evidence="2" type="ORF">LCGC14_2124060</name>
</gene>
<dbReference type="PANTHER" id="PTHR38813">
    <property type="match status" value="1"/>
</dbReference>
<dbReference type="InterPro" id="IPR052747">
    <property type="entry name" value="TA_system_RelE_toxin"/>
</dbReference>
<evidence type="ECO:0000256" key="1">
    <source>
        <dbReference type="ARBA" id="ARBA00022649"/>
    </source>
</evidence>
<dbReference type="AlphaFoldDB" id="A0A0F9GGG3"/>
<sequence>MPYRVEIKRSAQKELAALPKRDRRRVMSAIAGLAANPRPDGARKLVGADDAYRIRVGDYRIVYQVADRVLVVYVVRVAHRKDVHRGL</sequence>
<keyword evidence="1" id="KW-1277">Toxin-antitoxin system</keyword>
<dbReference type="Pfam" id="PF05016">
    <property type="entry name" value="ParE_toxin"/>
    <property type="match status" value="1"/>
</dbReference>
<dbReference type="PANTHER" id="PTHR38813:SF1">
    <property type="entry name" value="TOXIN RELE1-RELATED"/>
    <property type="match status" value="1"/>
</dbReference>
<dbReference type="SUPFAM" id="SSF143011">
    <property type="entry name" value="RelE-like"/>
    <property type="match status" value="1"/>
</dbReference>
<accession>A0A0F9GGG3</accession>